<evidence type="ECO:0000256" key="2">
    <source>
        <dbReference type="ARBA" id="ARBA00022679"/>
    </source>
</evidence>
<evidence type="ECO:0000313" key="10">
    <source>
        <dbReference type="EMBL" id="KAL1128816.1"/>
    </source>
</evidence>
<accession>A0ABD0YBY4</accession>
<comment type="caution">
    <text evidence="10">The sequence shown here is derived from an EMBL/GenBank/DDBJ whole genome shotgun (WGS) entry which is preliminary data.</text>
</comment>
<dbReference type="GO" id="GO:0003964">
    <property type="term" value="F:RNA-directed DNA polymerase activity"/>
    <property type="evidence" value="ECO:0007669"/>
    <property type="project" value="UniProtKB-KW"/>
</dbReference>
<feature type="compositionally biased region" description="Basic and acidic residues" evidence="8">
    <location>
        <begin position="283"/>
        <end position="299"/>
    </location>
</feature>
<evidence type="ECO:0000256" key="8">
    <source>
        <dbReference type="SAM" id="MobiDB-lite"/>
    </source>
</evidence>
<dbReference type="Gene3D" id="3.10.10.10">
    <property type="entry name" value="HIV Type 1 Reverse Transcriptase, subunit A, domain 1"/>
    <property type="match status" value="1"/>
</dbReference>
<evidence type="ECO:0000259" key="9">
    <source>
        <dbReference type="PROSITE" id="PS50878"/>
    </source>
</evidence>
<dbReference type="Pfam" id="PF17917">
    <property type="entry name" value="RT_RNaseH"/>
    <property type="match status" value="1"/>
</dbReference>
<feature type="compositionally biased region" description="Basic and acidic residues" evidence="8">
    <location>
        <begin position="245"/>
        <end position="272"/>
    </location>
</feature>
<dbReference type="AlphaFoldDB" id="A0ABD0YBY4"/>
<keyword evidence="3" id="KW-0548">Nucleotidyltransferase</keyword>
<dbReference type="FunFam" id="3.10.20.370:FF:000001">
    <property type="entry name" value="Retrovirus-related Pol polyprotein from transposon 17.6-like protein"/>
    <property type="match status" value="1"/>
</dbReference>
<keyword evidence="2" id="KW-0808">Transferase</keyword>
<protein>
    <recommendedName>
        <fullName evidence="1">RNA-directed DNA polymerase</fullName>
        <ecNumber evidence="1">2.7.7.49</ecNumber>
    </recommendedName>
</protein>
<dbReference type="SUPFAM" id="SSF56672">
    <property type="entry name" value="DNA/RNA polymerases"/>
    <property type="match status" value="1"/>
</dbReference>
<keyword evidence="11" id="KW-1185">Reference proteome</keyword>
<feature type="region of interest" description="Disordered" evidence="8">
    <location>
        <begin position="245"/>
        <end position="299"/>
    </location>
</feature>
<dbReference type="PANTHER" id="PTHR37984:SF5">
    <property type="entry name" value="PROTEIN NYNRIN-LIKE"/>
    <property type="match status" value="1"/>
</dbReference>
<dbReference type="InterPro" id="IPR041373">
    <property type="entry name" value="RT_RNaseH"/>
</dbReference>
<evidence type="ECO:0000313" key="11">
    <source>
        <dbReference type="Proteomes" id="UP001558652"/>
    </source>
</evidence>
<keyword evidence="7" id="KW-0695">RNA-directed DNA polymerase</keyword>
<dbReference type="EMBL" id="JBFDAA010000009">
    <property type="protein sequence ID" value="KAL1128816.1"/>
    <property type="molecule type" value="Genomic_DNA"/>
</dbReference>
<dbReference type="SUPFAM" id="SSF50630">
    <property type="entry name" value="Acid proteases"/>
    <property type="match status" value="1"/>
</dbReference>
<organism evidence="10 11">
    <name type="scientific">Ranatra chinensis</name>
    <dbReference type="NCBI Taxonomy" id="642074"/>
    <lineage>
        <taxon>Eukaryota</taxon>
        <taxon>Metazoa</taxon>
        <taxon>Ecdysozoa</taxon>
        <taxon>Arthropoda</taxon>
        <taxon>Hexapoda</taxon>
        <taxon>Insecta</taxon>
        <taxon>Pterygota</taxon>
        <taxon>Neoptera</taxon>
        <taxon>Paraneoptera</taxon>
        <taxon>Hemiptera</taxon>
        <taxon>Heteroptera</taxon>
        <taxon>Panheteroptera</taxon>
        <taxon>Nepomorpha</taxon>
        <taxon>Nepidae</taxon>
        <taxon>Ranatrinae</taxon>
        <taxon>Ranatra</taxon>
    </lineage>
</organism>
<dbReference type="InterPro" id="IPR021109">
    <property type="entry name" value="Peptidase_aspartic_dom_sf"/>
</dbReference>
<dbReference type="CDD" id="cd00303">
    <property type="entry name" value="retropepsin_like"/>
    <property type="match status" value="1"/>
</dbReference>
<proteinExistence type="predicted"/>
<evidence type="ECO:0000256" key="4">
    <source>
        <dbReference type="ARBA" id="ARBA00022722"/>
    </source>
</evidence>
<feature type="domain" description="Reverse transcriptase" evidence="9">
    <location>
        <begin position="396"/>
        <end position="658"/>
    </location>
</feature>
<keyword evidence="4" id="KW-0540">Nuclease</keyword>
<dbReference type="PANTHER" id="PTHR37984">
    <property type="entry name" value="PROTEIN CBG26694"/>
    <property type="match status" value="1"/>
</dbReference>
<keyword evidence="6" id="KW-0378">Hydrolase</keyword>
<dbReference type="InterPro" id="IPR050951">
    <property type="entry name" value="Retrovirus_Pol_polyprotein"/>
</dbReference>
<dbReference type="Pfam" id="PF00078">
    <property type="entry name" value="RVT_1"/>
    <property type="match status" value="1"/>
</dbReference>
<evidence type="ECO:0000256" key="6">
    <source>
        <dbReference type="ARBA" id="ARBA00022801"/>
    </source>
</evidence>
<dbReference type="Pfam" id="PF13975">
    <property type="entry name" value="gag-asp_proteas"/>
    <property type="match status" value="1"/>
</dbReference>
<dbReference type="InterPro" id="IPR043128">
    <property type="entry name" value="Rev_trsase/Diguanyl_cyclase"/>
</dbReference>
<name>A0ABD0YBY4_9HEMI</name>
<dbReference type="GO" id="GO:0004519">
    <property type="term" value="F:endonuclease activity"/>
    <property type="evidence" value="ECO:0007669"/>
    <property type="project" value="UniProtKB-KW"/>
</dbReference>
<dbReference type="CDD" id="cd01647">
    <property type="entry name" value="RT_LTR"/>
    <property type="match status" value="1"/>
</dbReference>
<dbReference type="Proteomes" id="UP001558652">
    <property type="component" value="Unassembled WGS sequence"/>
</dbReference>
<gene>
    <name evidence="10" type="ORF">AAG570_013350</name>
</gene>
<dbReference type="InterPro" id="IPR000477">
    <property type="entry name" value="RT_dom"/>
</dbReference>
<feature type="region of interest" description="Disordered" evidence="8">
    <location>
        <begin position="353"/>
        <end position="400"/>
    </location>
</feature>
<reference evidence="10 11" key="1">
    <citation type="submission" date="2024-07" db="EMBL/GenBank/DDBJ databases">
        <title>Chromosome-level genome assembly of the water stick insect Ranatra chinensis (Heteroptera: Nepidae).</title>
        <authorList>
            <person name="Liu X."/>
        </authorList>
    </citation>
    <scope>NUCLEOTIDE SEQUENCE [LARGE SCALE GENOMIC DNA]</scope>
    <source>
        <strain evidence="10">Cailab_2021Rc</strain>
        <tissue evidence="10">Muscle</tissue>
    </source>
</reference>
<dbReference type="CDD" id="cd09274">
    <property type="entry name" value="RNase_HI_RT_Ty3"/>
    <property type="match status" value="1"/>
</dbReference>
<keyword evidence="5" id="KW-0255">Endonuclease</keyword>
<dbReference type="InterPro" id="IPR043502">
    <property type="entry name" value="DNA/RNA_pol_sf"/>
</dbReference>
<evidence type="ECO:0000256" key="1">
    <source>
        <dbReference type="ARBA" id="ARBA00012493"/>
    </source>
</evidence>
<evidence type="ECO:0000256" key="7">
    <source>
        <dbReference type="ARBA" id="ARBA00022918"/>
    </source>
</evidence>
<evidence type="ECO:0000256" key="3">
    <source>
        <dbReference type="ARBA" id="ARBA00022695"/>
    </source>
</evidence>
<dbReference type="EC" id="2.7.7.49" evidence="1"/>
<dbReference type="GO" id="GO:0016787">
    <property type="term" value="F:hydrolase activity"/>
    <property type="evidence" value="ECO:0007669"/>
    <property type="project" value="UniProtKB-KW"/>
</dbReference>
<sequence length="1096" mass="125117">MTEFSPEVQQLLAQQASMAAQATTQLGSSPVATAIQWLNTLMMQAINVPEFEGESGMLTDFLERGTCIMSQVTGSGLDEGSTRAVRQMLIGRISVVVRRELGINVTKQWDAVVKRLKEGYGGARKSYQRQVVSLILTGRSKWESPGAYAQSMKAQVRVLCDRILETEEDKVKAQHAIELVKSLIVERIKREMPDRIKKVLKPTGTPLRLDEAIDVIREEDEEFLESRKVEEGWTRVPYRYQKREPQRREYKETPRREYKETPRREHRERGEYRPQTNRQKWGQKSESRFRESRDPTDDRRCYQCRERERGHIARFCPYIRRSTGFRNRPEPMEVNFGDLVRQYDDRRRRYVWTGQEQSGSGTEEEEGRGASSGGELSSGREKKKKKTTYAGVVNKERSSKRKKRDSVIGLPILEVPEWRGARILVDTGSTGTIMGEKIVEKLGLVDKIKMCDCEMVTVAGKKKMIGEVEINLKGLMGIDRKRIVHVASIPGKSRDMIMGTDLLGPGECYCDRSVIDLKSGYHQIPMETRDIEKTSFQFERGKYEFVLMPFGLKNAPITFQRMIDDFLLGLDESFIQAYMDDLIIFSKSAKDHERHLIEVKNRLEEFDKSYFGLKEVQFMGHIISRQGAQPDPKKVAAIKEIEIPKNIKELRSFLGMINYYRRFINNLAGKTEPLTTKLLKKNSKFVINEEAKEAFIWCKDKLATVPILQFPDFEKQFILTTDASQVAVGAVLSQGEGDSERPIAFASKKLTPAETRYSTIERELLGIVWATKHFRPYLLGRQFKIKTDHKPLVWVEKLEETSARISRWKETLAAYNFEIVHTRGRDNVVADCLSRQVNAIDDVDAEYAERFLRGWLGESSEASGTDSEEPWGFEPLPNTLPVNVSHFNTIGASVTTFERKTFEIVAKGFCISEVHLGYRSGRLSIQVALAHPEIRLDLNGGLRERTPLCFIERLPLKPPSCHDLSHAAKLLYCLSLYWDVWHKPVTHPIPSYGAMQKSPGLLPLMQLAVQKQTNAVQRCSAWNANDTRFHSASFFTPKKKIKTSREFDGLGTKFVEAFTVLPHIGGIRGSAPQDLSGMSMFTPIPHRYAAGPKALR</sequence>
<evidence type="ECO:0000256" key="5">
    <source>
        <dbReference type="ARBA" id="ARBA00022759"/>
    </source>
</evidence>
<dbReference type="FunFam" id="3.30.70.270:FF:000115">
    <property type="entry name" value="Polyprotein of retroviral origin, putative"/>
    <property type="match status" value="1"/>
</dbReference>
<dbReference type="Gene3D" id="3.30.70.270">
    <property type="match status" value="2"/>
</dbReference>
<dbReference type="PROSITE" id="PS50878">
    <property type="entry name" value="RT_POL"/>
    <property type="match status" value="1"/>
</dbReference>